<reference evidence="2" key="1">
    <citation type="submission" date="2020-05" db="EMBL/GenBank/DDBJ databases">
        <authorList>
            <person name="Chiriac C."/>
            <person name="Salcher M."/>
            <person name="Ghai R."/>
            <person name="Kavagutti S V."/>
        </authorList>
    </citation>
    <scope>NUCLEOTIDE SEQUENCE</scope>
</reference>
<dbReference type="EMBL" id="CAEZTY010000155">
    <property type="protein sequence ID" value="CAB4603112.1"/>
    <property type="molecule type" value="Genomic_DNA"/>
</dbReference>
<feature type="transmembrane region" description="Helical" evidence="1">
    <location>
        <begin position="45"/>
        <end position="67"/>
    </location>
</feature>
<organism evidence="2">
    <name type="scientific">freshwater metagenome</name>
    <dbReference type="NCBI Taxonomy" id="449393"/>
    <lineage>
        <taxon>unclassified sequences</taxon>
        <taxon>metagenomes</taxon>
        <taxon>ecological metagenomes</taxon>
    </lineage>
</organism>
<keyword evidence="1" id="KW-1133">Transmembrane helix</keyword>
<protein>
    <submittedName>
        <fullName evidence="2">Unannotated protein</fullName>
    </submittedName>
</protein>
<accession>A0A6J6GNZ3</accession>
<evidence type="ECO:0000256" key="1">
    <source>
        <dbReference type="SAM" id="Phobius"/>
    </source>
</evidence>
<proteinExistence type="predicted"/>
<feature type="transmembrane region" description="Helical" evidence="1">
    <location>
        <begin position="19"/>
        <end position="38"/>
    </location>
</feature>
<evidence type="ECO:0000313" key="2">
    <source>
        <dbReference type="EMBL" id="CAB4603112.1"/>
    </source>
</evidence>
<feature type="transmembrane region" description="Helical" evidence="1">
    <location>
        <begin position="278"/>
        <end position="296"/>
    </location>
</feature>
<evidence type="ECO:0000313" key="3">
    <source>
        <dbReference type="EMBL" id="CAB4792644.1"/>
    </source>
</evidence>
<gene>
    <name evidence="2" type="ORF">UFOPK1762_02060</name>
    <name evidence="3" type="ORF">UFOPK3010_00088</name>
</gene>
<keyword evidence="1" id="KW-0472">Membrane</keyword>
<dbReference type="EMBL" id="CAFAAM010000006">
    <property type="protein sequence ID" value="CAB4792644.1"/>
    <property type="molecule type" value="Genomic_DNA"/>
</dbReference>
<sequence>MHALQIIAGISFDPGIRGILVVLVGVSVLMGSVYLLLSTNLGSRLGFLVALTGLFGWLAILTFMWWLTPPAIGPRGNLPSWKPVEIYVNGGGDTAKTDAVNQLVNPASLPKADKILADNPDLAKDFPNASGTSLSDIQTNYPDVVNQYLAPDSLNGWKLVSQSNAGEAQAAADVELVASGVFKTTADYKKLNTWQFGGKPTLAEDCPDGGIVCRVWHRVSSAFQIKNPKHFTVVQVQQVIPQETIPGQAPPIPKADPTKPVISVVFIRDIGNERVIPFLYFVICFSLFILTAWALHNRDKTLMKNKAMAEAASKES</sequence>
<keyword evidence="1" id="KW-0812">Transmembrane</keyword>
<dbReference type="AlphaFoldDB" id="A0A6J6GNZ3"/>
<name>A0A6J6GNZ3_9ZZZZ</name>